<reference evidence="1" key="1">
    <citation type="submission" date="2020-03" db="EMBL/GenBank/DDBJ databases">
        <title>The deep terrestrial virosphere.</title>
        <authorList>
            <person name="Holmfeldt K."/>
            <person name="Nilsson E."/>
            <person name="Simone D."/>
            <person name="Lopez-Fernandez M."/>
            <person name="Wu X."/>
            <person name="de Brujin I."/>
            <person name="Lundin D."/>
            <person name="Andersson A."/>
            <person name="Bertilsson S."/>
            <person name="Dopson M."/>
        </authorList>
    </citation>
    <scope>NUCLEOTIDE SEQUENCE</scope>
    <source>
        <strain evidence="1">MM415B01116</strain>
    </source>
</reference>
<accession>A0A6M3IT54</accession>
<sequence>MTKSKVLTAGLVLLIVLMFLIPYLTLGGSFQGIGGILHPEGNPLVHRYGTPDTLLDAGAKSELTIASGVIQIRNVYHSIDTASDGATDDLDTINGGQVGAMAVLYPAHTDRTVVLKNGTGNIVLDADISLDDSTDRVVLIYDGTYWQLLSTVTQGTIIASGLTATRVTFAGTGGLLTDDSDMTFATDTLTVTKLGATTLTGTIAGGTNTMTGMGSINGLVITADTGAITTGTWTGTVVSAVYGGTGVANNVASTLTISGAYATTLTVTGATGVTLPTTGTLATLAGTEELDNKTLDSSVGKGTWTASGTWTLPSFVTTDAATIEIGAAGVVKSGATNTDTLLLAANDTTFITFTTAATDVMTIANATMSGTWLASGTVTVPALTLGGTVTTNGQVFDAGAGSLEVSTTGSLVGLIINGSNASQGARARFNYNDTTPIVGAVLGGFAFHGYDGNGTPALIRYGLFAANVKSVTDAAEEVYFRWLGATGGVEDNVAMELTGAGILTVDSALVAGIGEGSTIATTGRYVRAPNIAVGGAGNVAGSDLYIAGGLGTGTGDVGQIIFSTAQVAGAGDNLQSLETILTLDEDLVTLGKAATTTSYHEFTEMAAPGQGAANTARIYALQGAGDALTDLCAVFQDATIVVFAEEATELDAPTFRYPSNTATEIVLKKPHPGLVEFFIKFPDGTLFPLRSIQYHDAEKIAANLGAEGPLPADWVVTTLQERVDVQVDKLDEALAPIESRVFGILAGMPYDDPELAAELVEELKNLEKEGKRLNDAKTLELDRLDK</sequence>
<proteinExistence type="predicted"/>
<evidence type="ECO:0000313" key="1">
    <source>
        <dbReference type="EMBL" id="QJA60438.1"/>
    </source>
</evidence>
<organism evidence="1">
    <name type="scientific">viral metagenome</name>
    <dbReference type="NCBI Taxonomy" id="1070528"/>
    <lineage>
        <taxon>unclassified sequences</taxon>
        <taxon>metagenomes</taxon>
        <taxon>organismal metagenomes</taxon>
    </lineage>
</organism>
<protein>
    <submittedName>
        <fullName evidence="1">Uncharacterized protein</fullName>
    </submittedName>
</protein>
<dbReference type="AlphaFoldDB" id="A0A6M3IT54"/>
<name>A0A6M3IT54_9ZZZZ</name>
<dbReference type="EMBL" id="MT141409">
    <property type="protein sequence ID" value="QJA60438.1"/>
    <property type="molecule type" value="Genomic_DNA"/>
</dbReference>
<gene>
    <name evidence="1" type="ORF">MM415B01116_0008</name>
</gene>